<dbReference type="Pfam" id="PF02278">
    <property type="entry name" value="Lyase_8"/>
    <property type="match status" value="1"/>
</dbReference>
<name>A0A5P9QC20_9MICO</name>
<feature type="domain" description="Polysaccharide lyase family 8 C-terminal" evidence="6">
    <location>
        <begin position="700"/>
        <end position="763"/>
    </location>
</feature>
<dbReference type="EMBL" id="CP045529">
    <property type="protein sequence ID" value="QFU98786.1"/>
    <property type="molecule type" value="Genomic_DNA"/>
</dbReference>
<proteinExistence type="inferred from homology"/>
<dbReference type="InterPro" id="IPR003159">
    <property type="entry name" value="Lyase_8_central_dom"/>
</dbReference>
<dbReference type="RefSeq" id="WP_194174189.1">
    <property type="nucleotide sequence ID" value="NZ_BAABIH010000017.1"/>
</dbReference>
<gene>
    <name evidence="8" type="primary">hysA</name>
    <name evidence="8" type="ORF">KDY119_02305</name>
</gene>
<dbReference type="InterPro" id="IPR008929">
    <property type="entry name" value="Chondroitin_lyas"/>
</dbReference>
<dbReference type="PROSITE" id="PS51318">
    <property type="entry name" value="TAT"/>
    <property type="match status" value="1"/>
</dbReference>
<dbReference type="GO" id="GO:0030246">
    <property type="term" value="F:carbohydrate binding"/>
    <property type="evidence" value="ECO:0007669"/>
    <property type="project" value="InterPro"/>
</dbReference>
<dbReference type="InterPro" id="IPR006311">
    <property type="entry name" value="TAT_signal"/>
</dbReference>
<dbReference type="Pfam" id="PF08124">
    <property type="entry name" value="Lyase_8_N"/>
    <property type="match status" value="1"/>
</dbReference>
<dbReference type="GO" id="GO:0005975">
    <property type="term" value="P:carbohydrate metabolic process"/>
    <property type="evidence" value="ECO:0007669"/>
    <property type="project" value="InterPro"/>
</dbReference>
<dbReference type="PANTHER" id="PTHR38481">
    <property type="entry name" value="HYALURONATE LYASE"/>
    <property type="match status" value="1"/>
</dbReference>
<dbReference type="Gene3D" id="1.50.10.100">
    <property type="entry name" value="Chondroitin AC/alginate lyase"/>
    <property type="match status" value="1"/>
</dbReference>
<dbReference type="SUPFAM" id="SSF49863">
    <property type="entry name" value="Hyaluronate lyase-like, C-terminal domain"/>
    <property type="match status" value="1"/>
</dbReference>
<dbReference type="SUPFAM" id="SSF74650">
    <property type="entry name" value="Galactose mutarotase-like"/>
    <property type="match status" value="1"/>
</dbReference>
<organism evidence="8 9">
    <name type="scientific">Luteimicrobium xylanilyticum</name>
    <dbReference type="NCBI Taxonomy" id="1133546"/>
    <lineage>
        <taxon>Bacteria</taxon>
        <taxon>Bacillati</taxon>
        <taxon>Actinomycetota</taxon>
        <taxon>Actinomycetes</taxon>
        <taxon>Micrococcales</taxon>
        <taxon>Luteimicrobium</taxon>
    </lineage>
</organism>
<evidence type="ECO:0000256" key="1">
    <source>
        <dbReference type="ARBA" id="ARBA00006699"/>
    </source>
</evidence>
<feature type="active site" evidence="4">
    <location>
        <position position="351"/>
    </location>
</feature>
<dbReference type="GO" id="GO:0005576">
    <property type="term" value="C:extracellular region"/>
    <property type="evidence" value="ECO:0007669"/>
    <property type="project" value="InterPro"/>
</dbReference>
<dbReference type="InterPro" id="IPR004103">
    <property type="entry name" value="Lyase_8_C"/>
</dbReference>
<dbReference type="AlphaFoldDB" id="A0A5P9QC20"/>
<evidence type="ECO:0000313" key="9">
    <source>
        <dbReference type="Proteomes" id="UP000326702"/>
    </source>
</evidence>
<dbReference type="SUPFAM" id="SSF48230">
    <property type="entry name" value="Chondroitin AC/alginate lyase"/>
    <property type="match status" value="1"/>
</dbReference>
<evidence type="ECO:0000259" key="7">
    <source>
        <dbReference type="Pfam" id="PF08124"/>
    </source>
</evidence>
<dbReference type="InterPro" id="IPR011013">
    <property type="entry name" value="Gal_mutarotase_sf_dom"/>
</dbReference>
<evidence type="ECO:0000313" key="8">
    <source>
        <dbReference type="EMBL" id="QFU98786.1"/>
    </source>
</evidence>
<feature type="active site" evidence="4">
    <location>
        <position position="283"/>
    </location>
</feature>
<evidence type="ECO:0000256" key="3">
    <source>
        <dbReference type="ARBA" id="ARBA00023239"/>
    </source>
</evidence>
<dbReference type="GO" id="GO:0030340">
    <property type="term" value="F:hyaluronate lyase activity"/>
    <property type="evidence" value="ECO:0007669"/>
    <property type="project" value="UniProtKB-EC"/>
</dbReference>
<dbReference type="InterPro" id="IPR012970">
    <property type="entry name" value="Lyase_8_alpha_N"/>
</dbReference>
<dbReference type="CDD" id="cd01083">
    <property type="entry name" value="GAG_Lyase"/>
    <property type="match status" value="1"/>
</dbReference>
<feature type="active site" evidence="4">
    <location>
        <position position="297"/>
    </location>
</feature>
<dbReference type="InterPro" id="IPR038970">
    <property type="entry name" value="Lyase_8"/>
</dbReference>
<accession>A0A5P9QC20</accession>
<dbReference type="InterPro" id="IPR011071">
    <property type="entry name" value="Lyase_8-like_C"/>
</dbReference>
<dbReference type="Gene3D" id="2.60.220.10">
    <property type="entry name" value="Polysaccharide lyase family 8-like, C-terminal"/>
    <property type="match status" value="1"/>
</dbReference>
<keyword evidence="3 8" id="KW-0456">Lyase</keyword>
<feature type="domain" description="Polysaccharide lyase family 8 central" evidence="5">
    <location>
        <begin position="433"/>
        <end position="686"/>
    </location>
</feature>
<keyword evidence="2" id="KW-0732">Signal</keyword>
<sequence>MSETGTPQQPQDLSRRRFVQGAGVAVAAALLGCAQLRAGRAEALARSDASVTSLAALRAAWSGVLTGAPFDATDDAFAGTLSTLSQNAATAWGALDTSAGRTSLFTDLPLGSASANVTTSLGRLRDLALAVATPGTDCTGNDQLATAVVDGLDFMVAGPYGPAAGTTGQMPGYGNWWDWQIGSPQRLQDTAVLLYDRLTSAQVSAYCAAIDHFVADPSVQQATAGPHESTGANRLDLCRVVIVRGALGDDDAKVAQGVGAITPTLEVVGSGDGLHADHGWIQHTTADGVGVPYTGTYGEVWLKDVALLGRVLAASTASIDADGIATVHDAALHGFRPFVFDGVMMDAVRGRAISRPTELGWDDGFSAAVDVALLGQAAAGTATGTELLAVAKGWFERSARPASDSGSMLKTSVATSLAADSSVVAADEPSGHFLFPSMDRAVHRGDGWAVSISLASSRTAYYENGGGDNLRGWHTGDGMTATYLSSWSDHYDDGFWPTVDPYRLPGTTASVLPLTDGQGGTYANAHPASPWAGGTSDGTYAAIGLQLEGPFSTLRGAKSWFCLDDAIVCLGSGITSRDGAEVDTVVDDRILTDGQRLRVDGRAITGRRSVRRARLASIDGHSSYGFLELTDVTAVVESRTGSWSDIDSLAAYASLPPLTREHAALHLKHGVDPTDASYGYVLMPGAGRRAGVARALSRVRVTAKDATAHGIELPLLGTTAATFWTAGHAGALRASAACALLVRVDRRAGTATLCLADPTRSAANLVVTWEHAVRAVVSAPSTVTSATTRGRRLTLTFAGLDGAEGATQTVVVRL</sequence>
<dbReference type="Gene3D" id="2.70.98.10">
    <property type="match status" value="1"/>
</dbReference>
<evidence type="ECO:0000259" key="5">
    <source>
        <dbReference type="Pfam" id="PF02278"/>
    </source>
</evidence>
<dbReference type="Pfam" id="PF02884">
    <property type="entry name" value="Lyase_8_C"/>
    <property type="match status" value="1"/>
</dbReference>
<evidence type="ECO:0000256" key="4">
    <source>
        <dbReference type="PIRSR" id="PIRSR638970-1"/>
    </source>
</evidence>
<protein>
    <submittedName>
        <fullName evidence="8">Hyaluronate lyase</fullName>
        <ecNumber evidence="8">4.2.2.1</ecNumber>
    </submittedName>
</protein>
<dbReference type="Proteomes" id="UP000326702">
    <property type="component" value="Chromosome"/>
</dbReference>
<evidence type="ECO:0000256" key="2">
    <source>
        <dbReference type="ARBA" id="ARBA00022729"/>
    </source>
</evidence>
<dbReference type="EC" id="4.2.2.1" evidence="8"/>
<keyword evidence="9" id="KW-1185">Reference proteome</keyword>
<comment type="similarity">
    <text evidence="1">Belongs to the polysaccharide lyase 8 family.</text>
</comment>
<dbReference type="PANTHER" id="PTHR38481:SF1">
    <property type="entry name" value="HYALURONATE LYASE"/>
    <property type="match status" value="1"/>
</dbReference>
<dbReference type="InterPro" id="IPR014718">
    <property type="entry name" value="GH-type_carb-bd"/>
</dbReference>
<feature type="domain" description="Polysaccharide lyase 8 N-terminal alpha-helical" evidence="7">
    <location>
        <begin position="61"/>
        <end position="378"/>
    </location>
</feature>
<evidence type="ECO:0000259" key="6">
    <source>
        <dbReference type="Pfam" id="PF02884"/>
    </source>
</evidence>
<dbReference type="KEGG" id="lxl:KDY119_02305"/>
<reference evidence="8 9" key="1">
    <citation type="submission" date="2019-10" db="EMBL/GenBank/DDBJ databases">
        <title>Genome sequence of Luteimicrobium xylanilyticum HY-24.</title>
        <authorList>
            <person name="Kim D.Y."/>
            <person name="Park H.-Y."/>
        </authorList>
    </citation>
    <scope>NUCLEOTIDE SEQUENCE [LARGE SCALE GENOMIC DNA]</scope>
    <source>
        <strain evidence="8 9">HY-24</strain>
    </source>
</reference>